<dbReference type="HOGENOM" id="CLU_010348_2_1_1"/>
<dbReference type="OrthoDB" id="435881at2759"/>
<sequence length="598" mass="67810">MAKRERSPGPVESSAHASKRLHRAKSFHPPKLATAEVAAAVDANTPFSQLMKLLSEVILEPKKGASVVYWMRMGDLRMCDNRALSRACTEAQKSGIPLIVLFVISPQDYIAHDRSPRRIDFLLRNLVILKKSFSDLNIPLHIVTHGQRKTIPTFVVSFCEQYDAHLLFANMEYEVDELKRDILICTLAFPKGIQVNVLPDKCVIEPGILVTKQGKVYTVYSPYQRNWLATLNANVPYYLEDCPTPQANDKSVRFSEHLASLFDSRVPPFIEGFELEEKDRAKMKEIWPEGEDAAAQVLARFLTTKKRTAQLGAVDPLSLGFDKCSKNNRIAKYEKERDRIDSDTTSRLSTYLSSGVISSRECARATMRLSKTNKVEGDKFAGVGRWMQEIAWRDFYVNILGSFPRVSMGRPYLEKFSNVSWENHQVSSGSRNGAGENVSDGDILKKWKVGMTGVPIVDAAMRCINEMGWLHNRARMIAAMYLTKDLMIDWRVGERYFMEKLIDGDLASNNGGWQWCASTGVDSCPYFRIFNPYSQSLKADPSGDFIRHWVPELRKVRGPDLHNPSFTLADKLGYPRPIISHNEARERALKRYKNPGDV</sequence>
<feature type="domain" description="Photolyase/cryptochrome alpha/beta" evidence="8">
    <location>
        <begin position="66"/>
        <end position="203"/>
    </location>
</feature>
<name>A0A067TKF1_GALM3</name>
<evidence type="ECO:0000313" key="10">
    <source>
        <dbReference type="Proteomes" id="UP000027222"/>
    </source>
</evidence>
<dbReference type="GO" id="GO:0043153">
    <property type="term" value="P:entrainment of circadian clock by photoperiod"/>
    <property type="evidence" value="ECO:0007669"/>
    <property type="project" value="TreeGrafter"/>
</dbReference>
<dbReference type="Gene3D" id="1.25.40.80">
    <property type="match status" value="1"/>
</dbReference>
<dbReference type="Gene3D" id="1.10.579.10">
    <property type="entry name" value="DNA Cyclobutane Dipyrimidine Photolyase, subunit A, domain 3"/>
    <property type="match status" value="1"/>
</dbReference>
<dbReference type="Gene3D" id="3.40.50.620">
    <property type="entry name" value="HUPs"/>
    <property type="match status" value="1"/>
</dbReference>
<evidence type="ECO:0000256" key="7">
    <source>
        <dbReference type="SAM" id="MobiDB-lite"/>
    </source>
</evidence>
<dbReference type="InterPro" id="IPR002081">
    <property type="entry name" value="Cryptochrome/DNA_photolyase_1"/>
</dbReference>
<evidence type="ECO:0000259" key="8">
    <source>
        <dbReference type="PROSITE" id="PS51645"/>
    </source>
</evidence>
<gene>
    <name evidence="9" type="ORF">GALMADRAFT_235921</name>
</gene>
<dbReference type="EMBL" id="KL142368">
    <property type="protein sequence ID" value="KDR83626.1"/>
    <property type="molecule type" value="Genomic_DNA"/>
</dbReference>
<dbReference type="GO" id="GO:0071949">
    <property type="term" value="F:FAD binding"/>
    <property type="evidence" value="ECO:0007669"/>
    <property type="project" value="TreeGrafter"/>
</dbReference>
<evidence type="ECO:0000256" key="1">
    <source>
        <dbReference type="ARBA" id="ARBA00005862"/>
    </source>
</evidence>
<dbReference type="InterPro" id="IPR006050">
    <property type="entry name" value="DNA_photolyase_N"/>
</dbReference>
<evidence type="ECO:0000256" key="2">
    <source>
        <dbReference type="ARBA" id="ARBA00022630"/>
    </source>
</evidence>
<dbReference type="InterPro" id="IPR036134">
    <property type="entry name" value="Crypto/Photolyase_FAD-like_sf"/>
</dbReference>
<reference evidence="10" key="1">
    <citation type="journal article" date="2014" name="Proc. Natl. Acad. Sci. U.S.A.">
        <title>Extensive sampling of basidiomycete genomes demonstrates inadequacy of the white-rot/brown-rot paradigm for wood decay fungi.</title>
        <authorList>
            <person name="Riley R."/>
            <person name="Salamov A.A."/>
            <person name="Brown D.W."/>
            <person name="Nagy L.G."/>
            <person name="Floudas D."/>
            <person name="Held B.W."/>
            <person name="Levasseur A."/>
            <person name="Lombard V."/>
            <person name="Morin E."/>
            <person name="Otillar R."/>
            <person name="Lindquist E.A."/>
            <person name="Sun H."/>
            <person name="LaButti K.M."/>
            <person name="Schmutz J."/>
            <person name="Jabbour D."/>
            <person name="Luo H."/>
            <person name="Baker S.E."/>
            <person name="Pisabarro A.G."/>
            <person name="Walton J.D."/>
            <person name="Blanchette R.A."/>
            <person name="Henrissat B."/>
            <person name="Martin F."/>
            <person name="Cullen D."/>
            <person name="Hibbett D.S."/>
            <person name="Grigoriev I.V."/>
        </authorList>
    </citation>
    <scope>NUCLEOTIDE SEQUENCE [LARGE SCALE GENOMIC DNA]</scope>
    <source>
        <strain evidence="10">CBS 339.88</strain>
    </source>
</reference>
<evidence type="ECO:0000256" key="5">
    <source>
        <dbReference type="PIRSR" id="PIRSR602081-1"/>
    </source>
</evidence>
<dbReference type="STRING" id="685588.A0A067TKF1"/>
<dbReference type="GO" id="GO:0006950">
    <property type="term" value="P:response to stress"/>
    <property type="evidence" value="ECO:0007669"/>
    <property type="project" value="UniProtKB-ARBA"/>
</dbReference>
<comment type="cofactor">
    <cofactor evidence="5">
        <name>FAD</name>
        <dbReference type="ChEBI" id="CHEBI:57692"/>
    </cofactor>
    <text evidence="5">Binds 1 FAD per subunit.</text>
</comment>
<dbReference type="PANTHER" id="PTHR11455">
    <property type="entry name" value="CRYPTOCHROME"/>
    <property type="match status" value="1"/>
</dbReference>
<feature type="binding site" evidence="5">
    <location>
        <position position="333"/>
    </location>
    <ligand>
        <name>FAD</name>
        <dbReference type="ChEBI" id="CHEBI:57692"/>
    </ligand>
</feature>
<dbReference type="GO" id="GO:0003677">
    <property type="term" value="F:DNA binding"/>
    <property type="evidence" value="ECO:0007669"/>
    <property type="project" value="TreeGrafter"/>
</dbReference>
<feature type="binding site" evidence="5">
    <location>
        <begin position="389"/>
        <end position="396"/>
    </location>
    <ligand>
        <name>FAD</name>
        <dbReference type="ChEBI" id="CHEBI:57692"/>
    </ligand>
</feature>
<dbReference type="SUPFAM" id="SSF48173">
    <property type="entry name" value="Cryptochrome/photolyase FAD-binding domain"/>
    <property type="match status" value="1"/>
</dbReference>
<evidence type="ECO:0000256" key="6">
    <source>
        <dbReference type="PIRSR" id="PIRSR602081-2"/>
    </source>
</evidence>
<feature type="binding site" evidence="5">
    <location>
        <position position="386"/>
    </location>
    <ligand>
        <name>FAD</name>
        <dbReference type="ChEBI" id="CHEBI:57692"/>
    </ligand>
</feature>
<proteinExistence type="inferred from homology"/>
<dbReference type="InterPro" id="IPR005101">
    <property type="entry name" value="Cryptochr/Photolyase_FAD-bd"/>
</dbReference>
<dbReference type="AlphaFoldDB" id="A0A067TKF1"/>
<dbReference type="Pfam" id="PF00875">
    <property type="entry name" value="DNA_photolyase"/>
    <property type="match status" value="1"/>
</dbReference>
<dbReference type="SUPFAM" id="SSF52425">
    <property type="entry name" value="Cryptochrome/photolyase, N-terminal domain"/>
    <property type="match status" value="1"/>
</dbReference>
<feature type="site" description="Electron transfer via tryptophanyl radical" evidence="6">
    <location>
        <position position="421"/>
    </location>
</feature>
<dbReference type="InterPro" id="IPR018394">
    <property type="entry name" value="DNA_photolyase_1_CS_C"/>
</dbReference>
<feature type="region of interest" description="Disordered" evidence="7">
    <location>
        <begin position="1"/>
        <end position="23"/>
    </location>
</feature>
<keyword evidence="2 5" id="KW-0285">Flavoprotein</keyword>
<dbReference type="GO" id="GO:0003904">
    <property type="term" value="F:deoxyribodipyrimidine photo-lyase activity"/>
    <property type="evidence" value="ECO:0007669"/>
    <property type="project" value="TreeGrafter"/>
</dbReference>
<evidence type="ECO:0000313" key="9">
    <source>
        <dbReference type="EMBL" id="KDR83626.1"/>
    </source>
</evidence>
<keyword evidence="10" id="KW-1185">Reference proteome</keyword>
<feature type="binding site" evidence="5">
    <location>
        <begin position="503"/>
        <end position="505"/>
    </location>
    <ligand>
        <name>FAD</name>
        <dbReference type="ChEBI" id="CHEBI:57692"/>
    </ligand>
</feature>
<dbReference type="Pfam" id="PF03441">
    <property type="entry name" value="FAD_binding_7"/>
    <property type="match status" value="1"/>
</dbReference>
<feature type="site" description="Electron transfer via tryptophanyl radical" evidence="6">
    <location>
        <position position="490"/>
    </location>
</feature>
<evidence type="ECO:0000256" key="4">
    <source>
        <dbReference type="ARBA" id="ARBA00022991"/>
    </source>
</evidence>
<accession>A0A067TKF1</accession>
<dbReference type="Proteomes" id="UP000027222">
    <property type="component" value="Unassembled WGS sequence"/>
</dbReference>
<dbReference type="GO" id="GO:0006139">
    <property type="term" value="P:nucleobase-containing compound metabolic process"/>
    <property type="evidence" value="ECO:0007669"/>
    <property type="project" value="UniProtKB-ARBA"/>
</dbReference>
<feature type="binding site" evidence="5">
    <location>
        <begin position="345"/>
        <end position="349"/>
    </location>
    <ligand>
        <name>FAD</name>
        <dbReference type="ChEBI" id="CHEBI:57692"/>
    </ligand>
</feature>
<dbReference type="GO" id="GO:0005737">
    <property type="term" value="C:cytoplasm"/>
    <property type="evidence" value="ECO:0007669"/>
    <property type="project" value="TreeGrafter"/>
</dbReference>
<protein>
    <recommendedName>
        <fullName evidence="8">Photolyase/cryptochrome alpha/beta domain-containing protein</fullName>
    </recommendedName>
</protein>
<dbReference type="GO" id="GO:0005634">
    <property type="term" value="C:nucleus"/>
    <property type="evidence" value="ECO:0007669"/>
    <property type="project" value="TreeGrafter"/>
</dbReference>
<dbReference type="InterPro" id="IPR014729">
    <property type="entry name" value="Rossmann-like_a/b/a_fold"/>
</dbReference>
<keyword evidence="4" id="KW-0157">Chromophore</keyword>
<dbReference type="PROSITE" id="PS00394">
    <property type="entry name" value="DNA_PHOTOLYASES_1_1"/>
    <property type="match status" value="1"/>
</dbReference>
<comment type="similarity">
    <text evidence="1">Belongs to the DNA photolyase class-1 family.</text>
</comment>
<feature type="site" description="Electron transfer via tryptophanyl radical" evidence="6">
    <location>
        <position position="513"/>
    </location>
</feature>
<dbReference type="InterPro" id="IPR036155">
    <property type="entry name" value="Crypto/Photolyase_N_sf"/>
</dbReference>
<dbReference type="PANTHER" id="PTHR11455:SF18">
    <property type="entry name" value="SI:CH1073-390K14.1"/>
    <property type="match status" value="1"/>
</dbReference>
<evidence type="ECO:0000256" key="3">
    <source>
        <dbReference type="ARBA" id="ARBA00022827"/>
    </source>
</evidence>
<dbReference type="GO" id="GO:0032922">
    <property type="term" value="P:circadian regulation of gene expression"/>
    <property type="evidence" value="ECO:0007669"/>
    <property type="project" value="TreeGrafter"/>
</dbReference>
<organism evidence="9 10">
    <name type="scientific">Galerina marginata (strain CBS 339.88)</name>
    <dbReference type="NCBI Taxonomy" id="685588"/>
    <lineage>
        <taxon>Eukaryota</taxon>
        <taxon>Fungi</taxon>
        <taxon>Dikarya</taxon>
        <taxon>Basidiomycota</taxon>
        <taxon>Agaricomycotina</taxon>
        <taxon>Agaricomycetes</taxon>
        <taxon>Agaricomycetidae</taxon>
        <taxon>Agaricales</taxon>
        <taxon>Agaricineae</taxon>
        <taxon>Strophariaceae</taxon>
        <taxon>Galerina</taxon>
    </lineage>
</organism>
<dbReference type="PROSITE" id="PS51645">
    <property type="entry name" value="PHR_CRY_ALPHA_BETA"/>
    <property type="match status" value="1"/>
</dbReference>
<keyword evidence="3 5" id="KW-0274">FAD</keyword>